<dbReference type="AlphaFoldDB" id="I3CBX5"/>
<dbReference type="Proteomes" id="UP000005744">
    <property type="component" value="Unassembled WGS sequence"/>
</dbReference>
<name>I3CBX5_9GAMM</name>
<keyword evidence="1" id="KW-0732">Signal</keyword>
<sequence>MKKRHLVALLCALGTTLLTNAYAADSTISTACQQTSAPIYDNNLQILSLPCFVNNQDGQTYTAVLQLKPSTSGFEFKLLHVEPTAPATGSTPLPADLPLLYGDLFVQTELYFGLSIPTGGTVSEEQWSQFVNEYVTPAFPDGLTMINGNGQYLMSNGEIAHEGSKVLILLHQNSAENSAKIEAIRTKYKALFAQESVMRVTTLTGVSF</sequence>
<dbReference type="EMBL" id="JH600070">
    <property type="protein sequence ID" value="EIJ41118.1"/>
    <property type="molecule type" value="Genomic_DNA"/>
</dbReference>
<proteinExistence type="predicted"/>
<organism evidence="2 3">
    <name type="scientific">Beggiatoa alba B18LD</name>
    <dbReference type="NCBI Taxonomy" id="395493"/>
    <lineage>
        <taxon>Bacteria</taxon>
        <taxon>Pseudomonadati</taxon>
        <taxon>Pseudomonadota</taxon>
        <taxon>Gammaproteobacteria</taxon>
        <taxon>Thiotrichales</taxon>
        <taxon>Thiotrichaceae</taxon>
        <taxon>Beggiatoa</taxon>
    </lineage>
</organism>
<reference evidence="2 3" key="1">
    <citation type="submission" date="2011-11" db="EMBL/GenBank/DDBJ databases">
        <title>Improved High-Quality Draft sequence of Beggiatoa alba B18lD.</title>
        <authorList>
            <consortium name="US DOE Joint Genome Institute"/>
            <person name="Lucas S."/>
            <person name="Han J."/>
            <person name="Lapidus A."/>
            <person name="Cheng J.-F."/>
            <person name="Goodwin L."/>
            <person name="Pitluck S."/>
            <person name="Peters L."/>
            <person name="Mikhailova N."/>
            <person name="Held B."/>
            <person name="Detter J.C."/>
            <person name="Han C."/>
            <person name="Tapia R."/>
            <person name="Land M."/>
            <person name="Hauser L."/>
            <person name="Kyrpides N."/>
            <person name="Ivanova N."/>
            <person name="Pagani I."/>
            <person name="Samuel K."/>
            <person name="Teske A."/>
            <person name="Mueller J."/>
            <person name="Woyke T."/>
        </authorList>
    </citation>
    <scope>NUCLEOTIDE SEQUENCE [LARGE SCALE GENOMIC DNA]</scope>
    <source>
        <strain evidence="2 3">B18LD</strain>
    </source>
</reference>
<gene>
    <name evidence="2" type="ORF">BegalDRAFT_0195</name>
</gene>
<dbReference type="Pfam" id="PF12098">
    <property type="entry name" value="DUF3574"/>
    <property type="match status" value="1"/>
</dbReference>
<dbReference type="STRING" id="395493.BegalDRAFT_0195"/>
<dbReference type="HOGENOM" id="CLU_1318822_0_0_6"/>
<evidence type="ECO:0000313" key="3">
    <source>
        <dbReference type="Proteomes" id="UP000005744"/>
    </source>
</evidence>
<dbReference type="RefSeq" id="WP_002682747.1">
    <property type="nucleotide sequence ID" value="NZ_JH600070.1"/>
</dbReference>
<evidence type="ECO:0000313" key="2">
    <source>
        <dbReference type="EMBL" id="EIJ41118.1"/>
    </source>
</evidence>
<dbReference type="eggNOG" id="COG2913">
    <property type="taxonomic scope" value="Bacteria"/>
</dbReference>
<evidence type="ECO:0008006" key="4">
    <source>
        <dbReference type="Google" id="ProtNLM"/>
    </source>
</evidence>
<evidence type="ECO:0000256" key="1">
    <source>
        <dbReference type="SAM" id="SignalP"/>
    </source>
</evidence>
<protein>
    <recommendedName>
        <fullName evidence="4">DUF3574 domain-containing protein</fullName>
    </recommendedName>
</protein>
<keyword evidence="3" id="KW-1185">Reference proteome</keyword>
<dbReference type="OrthoDB" id="794286at2"/>
<feature type="chain" id="PRO_5003669428" description="DUF3574 domain-containing protein" evidence="1">
    <location>
        <begin position="24"/>
        <end position="208"/>
    </location>
</feature>
<accession>I3CBX5</accession>
<feature type="signal peptide" evidence="1">
    <location>
        <begin position="1"/>
        <end position="23"/>
    </location>
</feature>
<dbReference type="InterPro" id="IPR021957">
    <property type="entry name" value="DUF3574"/>
</dbReference>